<dbReference type="GO" id="GO:0006508">
    <property type="term" value="P:proteolysis"/>
    <property type="evidence" value="ECO:0007669"/>
    <property type="project" value="InterPro"/>
</dbReference>
<evidence type="ECO:0000313" key="2">
    <source>
        <dbReference type="EMBL" id="TEB40569.1"/>
    </source>
</evidence>
<accession>A0A4Y7U420</accession>
<feature type="domain" description="Peptidase S9 prolyl oligopeptidase catalytic" evidence="1">
    <location>
        <begin position="2"/>
        <end position="99"/>
    </location>
</feature>
<proteinExistence type="predicted"/>
<protein>
    <recommendedName>
        <fullName evidence="1">Peptidase S9 prolyl oligopeptidase catalytic domain-containing protein</fullName>
    </recommendedName>
</protein>
<dbReference type="Pfam" id="PF00326">
    <property type="entry name" value="Peptidase_S9"/>
    <property type="match status" value="1"/>
</dbReference>
<dbReference type="SUPFAM" id="SSF53474">
    <property type="entry name" value="alpha/beta-Hydrolases"/>
    <property type="match status" value="1"/>
</dbReference>
<dbReference type="Gene3D" id="3.40.50.1820">
    <property type="entry name" value="alpha/beta hydrolase"/>
    <property type="match status" value="1"/>
</dbReference>
<comment type="caution">
    <text evidence="2">The sequence shown here is derived from an EMBL/GenBank/DDBJ whole genome shotgun (WGS) entry which is preliminary data.</text>
</comment>
<feature type="non-terminal residue" evidence="2">
    <location>
        <position position="100"/>
    </location>
</feature>
<reference evidence="2 3" key="1">
    <citation type="journal article" date="2018" name="Syst. Appl. Microbiol.">
        <title>Flavobacterium circumlabens sp. nov. and Flavobacterium cupreum sp. nov., two psychrotrophic species isolated from Antarctic environmental samples.</title>
        <authorList>
            <person name="Kralova S."/>
            <person name="Busse H.J."/>
            <person name="Svec P."/>
            <person name="Maslanova I."/>
            <person name="Stankova E."/>
            <person name="Bartak M."/>
            <person name="Sedlacek I."/>
        </authorList>
    </citation>
    <scope>NUCLEOTIDE SEQUENCE [LARGE SCALE GENOMIC DNA]</scope>
    <source>
        <strain evidence="2 3">CCM 8828</strain>
    </source>
</reference>
<name>A0A4Y7U420_9FLAO</name>
<evidence type="ECO:0000313" key="3">
    <source>
        <dbReference type="Proteomes" id="UP000298340"/>
    </source>
</evidence>
<dbReference type="GO" id="GO:0008236">
    <property type="term" value="F:serine-type peptidase activity"/>
    <property type="evidence" value="ECO:0007669"/>
    <property type="project" value="InterPro"/>
</dbReference>
<dbReference type="InterPro" id="IPR001375">
    <property type="entry name" value="Peptidase_S9_cat"/>
</dbReference>
<dbReference type="AlphaFoldDB" id="A0A4Y7U420"/>
<dbReference type="EMBL" id="QWDN01001152">
    <property type="protein sequence ID" value="TEB40569.1"/>
    <property type="molecule type" value="Genomic_DNA"/>
</dbReference>
<dbReference type="InterPro" id="IPR029058">
    <property type="entry name" value="AB_hydrolase_fold"/>
</dbReference>
<evidence type="ECO:0000259" key="1">
    <source>
        <dbReference type="Pfam" id="PF00326"/>
    </source>
</evidence>
<organism evidence="2 3">
    <name type="scientific">Flavobacterium circumlabens</name>
    <dbReference type="NCBI Taxonomy" id="2133765"/>
    <lineage>
        <taxon>Bacteria</taxon>
        <taxon>Pseudomonadati</taxon>
        <taxon>Bacteroidota</taxon>
        <taxon>Flavobacteriia</taxon>
        <taxon>Flavobacteriales</taxon>
        <taxon>Flavobacteriaceae</taxon>
        <taxon>Flavobacterium</taxon>
    </lineage>
</organism>
<gene>
    <name evidence="2" type="ORF">D0809_29945</name>
</gene>
<sequence>MIITRTNLFATAVVGAGISDLTTHFLCINENRARQNNYHFESGQFRMNGSLFELAENYAANSPLNFVKNVDTPLLLWTGRNDRQVLPSQSMEFHLALRRL</sequence>
<dbReference type="Proteomes" id="UP000298340">
    <property type="component" value="Unassembled WGS sequence"/>
</dbReference>